<organism evidence="1 2">
    <name type="scientific">Pseudomonas fluorescens</name>
    <dbReference type="NCBI Taxonomy" id="294"/>
    <lineage>
        <taxon>Bacteria</taxon>
        <taxon>Pseudomonadati</taxon>
        <taxon>Pseudomonadota</taxon>
        <taxon>Gammaproteobacteria</taxon>
        <taxon>Pseudomonadales</taxon>
        <taxon>Pseudomonadaceae</taxon>
        <taxon>Pseudomonas</taxon>
    </lineage>
</organism>
<sequence>MQRAQRMPGALGDLVLRCGVFGVEDKGFKNVVKGTIRFKLKHVQKLFSVESRFFLEFSSRSSNNSFAKLYFTARQRPFRRRLANQQNLPLSLANDSGPNLHREVAQIFLAHSPLILMRWDVTKNSEKMTARRPCKPYVHRNERAFAGVLY</sequence>
<protein>
    <submittedName>
        <fullName evidence="1">Uncharacterized protein</fullName>
    </submittedName>
</protein>
<dbReference type="AlphaFoldDB" id="A0A5E7IWZ7"/>
<name>A0A5E7IWZ7_PSEFL</name>
<evidence type="ECO:0000313" key="2">
    <source>
        <dbReference type="Proteomes" id="UP000327111"/>
    </source>
</evidence>
<evidence type="ECO:0000313" key="1">
    <source>
        <dbReference type="EMBL" id="VVO75683.1"/>
    </source>
</evidence>
<gene>
    <name evidence="1" type="ORF">PS854_01532</name>
</gene>
<accession>A0A5E7IWZ7</accession>
<dbReference type="Proteomes" id="UP000327111">
    <property type="component" value="Unassembled WGS sequence"/>
</dbReference>
<dbReference type="EMBL" id="CABVIF010000002">
    <property type="protein sequence ID" value="VVO75683.1"/>
    <property type="molecule type" value="Genomic_DNA"/>
</dbReference>
<reference evidence="1 2" key="1">
    <citation type="submission" date="2019-09" db="EMBL/GenBank/DDBJ databases">
        <authorList>
            <person name="Chandra G."/>
            <person name="Truman W A."/>
        </authorList>
    </citation>
    <scope>NUCLEOTIDE SEQUENCE [LARGE SCALE GENOMIC DNA]</scope>
    <source>
        <strain evidence="1">PS854</strain>
    </source>
</reference>
<proteinExistence type="predicted"/>